<dbReference type="AlphaFoldDB" id="A0A016S8N5"/>
<keyword evidence="2" id="KW-1185">Reference proteome</keyword>
<accession>A0A016S8N5</accession>
<dbReference type="Proteomes" id="UP000024635">
    <property type="component" value="Unassembled WGS sequence"/>
</dbReference>
<name>A0A016S8N5_9BILA</name>
<reference evidence="2" key="1">
    <citation type="journal article" date="2015" name="Nat. Genet.">
        <title>The genome and transcriptome of the zoonotic hookworm Ancylostoma ceylanicum identify infection-specific gene families.</title>
        <authorList>
            <person name="Schwarz E.M."/>
            <person name="Hu Y."/>
            <person name="Antoshechkin I."/>
            <person name="Miller M.M."/>
            <person name="Sternberg P.W."/>
            <person name="Aroian R.V."/>
        </authorList>
    </citation>
    <scope>NUCLEOTIDE SEQUENCE</scope>
    <source>
        <strain evidence="2">HY135</strain>
    </source>
</reference>
<gene>
    <name evidence="1" type="primary">Acey_s0276.g1100</name>
    <name evidence="1" type="ORF">Y032_0276g1100</name>
</gene>
<sequence length="80" mass="8838">MLFSQQSDCVYCVGCAAVFDKLVALVPCECNNVAESAIQKSFEDLHRMAQQPVRALHCAICDVSFSLPNRYCGAGRPRVR</sequence>
<protein>
    <submittedName>
        <fullName evidence="1">Uncharacterized protein</fullName>
    </submittedName>
</protein>
<evidence type="ECO:0000313" key="2">
    <source>
        <dbReference type="Proteomes" id="UP000024635"/>
    </source>
</evidence>
<proteinExistence type="predicted"/>
<organism evidence="1 2">
    <name type="scientific">Ancylostoma ceylanicum</name>
    <dbReference type="NCBI Taxonomy" id="53326"/>
    <lineage>
        <taxon>Eukaryota</taxon>
        <taxon>Metazoa</taxon>
        <taxon>Ecdysozoa</taxon>
        <taxon>Nematoda</taxon>
        <taxon>Chromadorea</taxon>
        <taxon>Rhabditida</taxon>
        <taxon>Rhabditina</taxon>
        <taxon>Rhabditomorpha</taxon>
        <taxon>Strongyloidea</taxon>
        <taxon>Ancylostomatidae</taxon>
        <taxon>Ancylostomatinae</taxon>
        <taxon>Ancylostoma</taxon>
    </lineage>
</organism>
<comment type="caution">
    <text evidence="1">The sequence shown here is derived from an EMBL/GenBank/DDBJ whole genome shotgun (WGS) entry which is preliminary data.</text>
</comment>
<evidence type="ECO:0000313" key="1">
    <source>
        <dbReference type="EMBL" id="EYB86609.1"/>
    </source>
</evidence>
<dbReference type="EMBL" id="JARK01001612">
    <property type="protein sequence ID" value="EYB86609.1"/>
    <property type="molecule type" value="Genomic_DNA"/>
</dbReference>